<name>X0SQI0_9ZZZZ</name>
<comment type="caution">
    <text evidence="1">The sequence shown here is derived from an EMBL/GenBank/DDBJ whole genome shotgun (WGS) entry which is preliminary data.</text>
</comment>
<gene>
    <name evidence="1" type="ORF">S01H1_03413</name>
</gene>
<dbReference type="AlphaFoldDB" id="X0SQI0"/>
<accession>X0SQI0</accession>
<dbReference type="EMBL" id="BARS01001864">
    <property type="protein sequence ID" value="GAF77391.1"/>
    <property type="molecule type" value="Genomic_DNA"/>
</dbReference>
<evidence type="ECO:0000313" key="1">
    <source>
        <dbReference type="EMBL" id="GAF77391.1"/>
    </source>
</evidence>
<organism evidence="1">
    <name type="scientific">marine sediment metagenome</name>
    <dbReference type="NCBI Taxonomy" id="412755"/>
    <lineage>
        <taxon>unclassified sequences</taxon>
        <taxon>metagenomes</taxon>
        <taxon>ecological metagenomes</taxon>
    </lineage>
</organism>
<reference evidence="1" key="1">
    <citation type="journal article" date="2014" name="Front. Microbiol.">
        <title>High frequency of phylogenetically diverse reductive dehalogenase-homologous genes in deep subseafloor sedimentary metagenomes.</title>
        <authorList>
            <person name="Kawai M."/>
            <person name="Futagami T."/>
            <person name="Toyoda A."/>
            <person name="Takaki Y."/>
            <person name="Nishi S."/>
            <person name="Hori S."/>
            <person name="Arai W."/>
            <person name="Tsubouchi T."/>
            <person name="Morono Y."/>
            <person name="Uchiyama I."/>
            <person name="Ito T."/>
            <person name="Fujiyama A."/>
            <person name="Inagaki F."/>
            <person name="Takami H."/>
        </authorList>
    </citation>
    <scope>NUCLEOTIDE SEQUENCE</scope>
    <source>
        <strain evidence="1">Expedition CK06-06</strain>
    </source>
</reference>
<proteinExistence type="predicted"/>
<protein>
    <submittedName>
        <fullName evidence="1">Uncharacterized protein</fullName>
    </submittedName>
</protein>
<sequence>MEKISFKTDIVDGDECVMSTKKIDIREIRFNIKSREISIYYEKPKKTYSEKPKKILKKVGKK</sequence>